<feature type="transmembrane region" description="Helical" evidence="10">
    <location>
        <begin position="414"/>
        <end position="434"/>
    </location>
</feature>
<dbReference type="PIRSF" id="PIRSF002869">
    <property type="entry name" value="MviN"/>
    <property type="match status" value="1"/>
</dbReference>
<reference evidence="13" key="1">
    <citation type="journal article" date="2019" name="Int. J. Syst. Evol. Microbiol.">
        <title>The Global Catalogue of Microorganisms (GCM) 10K type strain sequencing project: providing services to taxonomists for standard genome sequencing and annotation.</title>
        <authorList>
            <consortium name="The Broad Institute Genomics Platform"/>
            <consortium name="The Broad Institute Genome Sequencing Center for Infectious Disease"/>
            <person name="Wu L."/>
            <person name="Ma J."/>
        </authorList>
    </citation>
    <scope>NUCLEOTIDE SEQUENCE [LARGE SCALE GENOMIC DNA]</scope>
    <source>
        <strain evidence="13">KCTC 42953</strain>
    </source>
</reference>
<dbReference type="RefSeq" id="WP_077410458.1">
    <property type="nucleotide sequence ID" value="NZ_JBHRTS010000002.1"/>
</dbReference>
<evidence type="ECO:0000256" key="11">
    <source>
        <dbReference type="PIRNR" id="PIRNR002869"/>
    </source>
</evidence>
<keyword evidence="3 10" id="KW-0812">Transmembrane</keyword>
<evidence type="ECO:0000256" key="7">
    <source>
        <dbReference type="ARBA" id="ARBA00023136"/>
    </source>
</evidence>
<feature type="transmembrane region" description="Helical" evidence="10">
    <location>
        <begin position="83"/>
        <end position="113"/>
    </location>
</feature>
<comment type="pathway">
    <text evidence="10">Cell wall biogenesis; peptidoglycan biosynthesis.</text>
</comment>
<gene>
    <name evidence="10 12" type="primary">murJ</name>
    <name evidence="12" type="ORF">ACFODZ_04790</name>
</gene>
<keyword evidence="10 11" id="KW-0961">Cell wall biogenesis/degradation</keyword>
<evidence type="ECO:0000256" key="1">
    <source>
        <dbReference type="ARBA" id="ARBA00004651"/>
    </source>
</evidence>
<dbReference type="Proteomes" id="UP001595533">
    <property type="component" value="Unassembled WGS sequence"/>
</dbReference>
<dbReference type="PRINTS" id="PR01806">
    <property type="entry name" value="VIRFACTRMVIN"/>
</dbReference>
<evidence type="ECO:0000313" key="12">
    <source>
        <dbReference type="EMBL" id="MFC3193558.1"/>
    </source>
</evidence>
<keyword evidence="10 11" id="KW-0813">Transport</keyword>
<evidence type="ECO:0000256" key="3">
    <source>
        <dbReference type="ARBA" id="ARBA00022692"/>
    </source>
</evidence>
<evidence type="ECO:0000256" key="4">
    <source>
        <dbReference type="ARBA" id="ARBA00022960"/>
    </source>
</evidence>
<evidence type="ECO:0000256" key="8">
    <source>
        <dbReference type="ARBA" id="ARBA00060041"/>
    </source>
</evidence>
<feature type="transmembrane region" description="Helical" evidence="10">
    <location>
        <begin position="28"/>
        <end position="48"/>
    </location>
</feature>
<evidence type="ECO:0000256" key="5">
    <source>
        <dbReference type="ARBA" id="ARBA00022984"/>
    </source>
</evidence>
<evidence type="ECO:0000256" key="9">
    <source>
        <dbReference type="ARBA" id="ARBA00061532"/>
    </source>
</evidence>
<dbReference type="InterPro" id="IPR004268">
    <property type="entry name" value="MurJ"/>
</dbReference>
<comment type="caution">
    <text evidence="12">The sequence shown here is derived from an EMBL/GenBank/DDBJ whole genome shotgun (WGS) entry which is preliminary data.</text>
</comment>
<keyword evidence="10" id="KW-0997">Cell inner membrane</keyword>
<keyword evidence="13" id="KW-1185">Reference proteome</keyword>
<feature type="transmembrane region" description="Helical" evidence="10">
    <location>
        <begin position="387"/>
        <end position="408"/>
    </location>
</feature>
<proteinExistence type="inferred from homology"/>
<keyword evidence="6 10" id="KW-1133">Transmembrane helix</keyword>
<protein>
    <recommendedName>
        <fullName evidence="10">Probable lipid II flippase MurJ</fullName>
    </recommendedName>
</protein>
<dbReference type="InterPro" id="IPR051050">
    <property type="entry name" value="Lipid_II_flippase_MurJ/MviN"/>
</dbReference>
<feature type="transmembrane region" description="Helical" evidence="10">
    <location>
        <begin position="275"/>
        <end position="293"/>
    </location>
</feature>
<comment type="similarity">
    <text evidence="9 10 11">Belongs to the MurJ/MviN family.</text>
</comment>
<feature type="transmembrane region" description="Helical" evidence="10">
    <location>
        <begin position="485"/>
        <end position="507"/>
    </location>
</feature>
<name>A0ABV7JA32_9GAMM</name>
<evidence type="ECO:0000313" key="13">
    <source>
        <dbReference type="Proteomes" id="UP001595533"/>
    </source>
</evidence>
<accession>A0ABV7JA32</accession>
<keyword evidence="4 10" id="KW-0133">Cell shape</keyword>
<keyword evidence="5 10" id="KW-0573">Peptidoglycan synthesis</keyword>
<comment type="subcellular location">
    <subcellularLocation>
        <location evidence="10">Cell inner membrane</location>
        <topology evidence="10">Multi-pass membrane protein</topology>
    </subcellularLocation>
    <subcellularLocation>
        <location evidence="1">Cell membrane</location>
        <topology evidence="1">Multi-pass membrane protein</topology>
    </subcellularLocation>
</comment>
<dbReference type="Pfam" id="PF03023">
    <property type="entry name" value="MurJ"/>
    <property type="match status" value="1"/>
</dbReference>
<dbReference type="EMBL" id="JBHRTS010000002">
    <property type="protein sequence ID" value="MFC3193558.1"/>
    <property type="molecule type" value="Genomic_DNA"/>
</dbReference>
<dbReference type="CDD" id="cd13123">
    <property type="entry name" value="MATE_MurJ_like"/>
    <property type="match status" value="1"/>
</dbReference>
<keyword evidence="2 10" id="KW-1003">Cell membrane</keyword>
<dbReference type="PANTHER" id="PTHR47019:SF1">
    <property type="entry name" value="LIPID II FLIPPASE MURJ"/>
    <property type="match status" value="1"/>
</dbReference>
<feature type="transmembrane region" description="Helical" evidence="10">
    <location>
        <begin position="314"/>
        <end position="340"/>
    </location>
</feature>
<evidence type="ECO:0000256" key="2">
    <source>
        <dbReference type="ARBA" id="ARBA00022475"/>
    </source>
</evidence>
<organism evidence="12 13">
    <name type="scientific">Marinicella sediminis</name>
    <dbReference type="NCBI Taxonomy" id="1792834"/>
    <lineage>
        <taxon>Bacteria</taxon>
        <taxon>Pseudomonadati</taxon>
        <taxon>Pseudomonadota</taxon>
        <taxon>Gammaproteobacteria</taxon>
        <taxon>Lysobacterales</taxon>
        <taxon>Marinicellaceae</taxon>
        <taxon>Marinicella</taxon>
    </lineage>
</organism>
<evidence type="ECO:0000256" key="10">
    <source>
        <dbReference type="HAMAP-Rule" id="MF_02078"/>
    </source>
</evidence>
<feature type="transmembrane region" description="Helical" evidence="10">
    <location>
        <begin position="229"/>
        <end position="249"/>
    </location>
</feature>
<comment type="function">
    <text evidence="8 10 11">Involved in peptidoglycan biosynthesis. Transports lipid-linked peptidoglycan precursors from the inner to the outer leaflet of the cytoplasmic membrane.</text>
</comment>
<feature type="transmembrane region" description="Helical" evidence="10">
    <location>
        <begin position="158"/>
        <end position="178"/>
    </location>
</feature>
<dbReference type="HAMAP" id="MF_02078">
    <property type="entry name" value="MurJ_MviN"/>
    <property type="match status" value="1"/>
</dbReference>
<feature type="transmembrane region" description="Helical" evidence="10">
    <location>
        <begin position="352"/>
        <end position="375"/>
    </location>
</feature>
<feature type="transmembrane region" description="Helical" evidence="10">
    <location>
        <begin position="133"/>
        <end position="151"/>
    </location>
</feature>
<feature type="transmembrane region" description="Helical" evidence="10">
    <location>
        <begin position="446"/>
        <end position="473"/>
    </location>
</feature>
<evidence type="ECO:0000256" key="6">
    <source>
        <dbReference type="ARBA" id="ARBA00022989"/>
    </source>
</evidence>
<dbReference type="PANTHER" id="PTHR47019">
    <property type="entry name" value="LIPID II FLIPPASE MURJ"/>
    <property type="match status" value="1"/>
</dbReference>
<keyword evidence="7 10" id="KW-0472">Membrane</keyword>
<dbReference type="NCBIfam" id="TIGR01695">
    <property type="entry name" value="murJ_mviN"/>
    <property type="match status" value="1"/>
</dbReference>
<sequence>MNLFRSTAVVSIFTLISRIAGFIRDAMFARFFGASVWTDAFVVAFKIPNFMRRIFAEGSFSLAFIPVLNELKARDDEQYLKQFISHIMGCLLAVLLIVLALMELLAPGIIMAFAPGFVDQPSVFAVAVDMLRITLPYMLLISLVAFCSGVLNSFGRFAVPAATPILLNVVLILSMLYLRDEFAVPVMSLAVGVLIAGFVQLMFQIPFLFRLGIIPKPVVRFHDPEVRKVMTLMLPTLLGSSVAQINLLIDTMLATLLPLVGSPTYLYYSDRLLEFPLGLFGIAIATVILPRLSQTFARKDQAEYQQTLRWAMSLAMFVALPSALGLLVLAQPVVITLFAYDQFSLQSAQFTSYSLMVFMLGLPAFVGNKVLLPAFYSRKDAKSPVKIALKAMLANVIMNFAFVGFLYYLEVVSLHMGLAMAGVGSAWMQCAWLYRKLKADGVITEALLRFSLIWKMLVSLLVMAVVLVVHWMMDIQWYQLRWYERFWQLFTVITVAGMSYLVSMWLLQAKKEFE</sequence>
<feature type="transmembrane region" description="Helical" evidence="10">
    <location>
        <begin position="184"/>
        <end position="209"/>
    </location>
</feature>